<evidence type="ECO:0000256" key="5">
    <source>
        <dbReference type="ARBA" id="ARBA00023136"/>
    </source>
</evidence>
<accession>Q96UH1</accession>
<proteinExistence type="evidence at transcript level"/>
<dbReference type="AlphaFoldDB" id="Q96UH1"/>
<dbReference type="VEuPathDB" id="FungiDB:CNC01660"/>
<dbReference type="Pfam" id="PF20238">
    <property type="entry name" value="BIM1-like_dom"/>
    <property type="match status" value="1"/>
</dbReference>
<protein>
    <submittedName>
        <fullName evidence="11">Cytokine inducing-glycoprotein</fullName>
    </submittedName>
</protein>
<feature type="domain" description="Copper acquisition factor BIM1-like" evidence="10">
    <location>
        <begin position="23"/>
        <end position="164"/>
    </location>
</feature>
<gene>
    <name evidence="11" type="primary">cig</name>
</gene>
<keyword evidence="7" id="KW-0449">Lipoprotein</keyword>
<evidence type="ECO:0000256" key="4">
    <source>
        <dbReference type="ARBA" id="ARBA00022729"/>
    </source>
</evidence>
<dbReference type="EMBL" id="AJ345095">
    <property type="protein sequence ID" value="CAC78984.1"/>
    <property type="molecule type" value="mRNA"/>
</dbReference>
<evidence type="ECO:0000313" key="11">
    <source>
        <dbReference type="EMBL" id="CAC78984.1"/>
    </source>
</evidence>
<evidence type="ECO:0000256" key="9">
    <source>
        <dbReference type="SAM" id="Phobius"/>
    </source>
</evidence>
<feature type="transmembrane region" description="Helical" evidence="9">
    <location>
        <begin position="220"/>
        <end position="241"/>
    </location>
</feature>
<evidence type="ECO:0000256" key="8">
    <source>
        <dbReference type="SAM" id="MobiDB-lite"/>
    </source>
</evidence>
<dbReference type="VEuPathDB" id="FungiDB:LQV05_002995"/>
<evidence type="ECO:0000256" key="7">
    <source>
        <dbReference type="ARBA" id="ARBA00023288"/>
    </source>
</evidence>
<dbReference type="PANTHER" id="PTHR34992:SF5">
    <property type="entry name" value="ANCHORED PROTEIN, PUTATIVE (AFU_ORTHOLOGUE AFUA_6G02800)-RELATED"/>
    <property type="match status" value="1"/>
</dbReference>
<evidence type="ECO:0000259" key="10">
    <source>
        <dbReference type="Pfam" id="PF20238"/>
    </source>
</evidence>
<keyword evidence="2" id="KW-1003">Cell membrane</keyword>
<evidence type="ECO:0000256" key="2">
    <source>
        <dbReference type="ARBA" id="ARBA00022475"/>
    </source>
</evidence>
<keyword evidence="4" id="KW-0732">Signal</keyword>
<evidence type="ECO:0000256" key="6">
    <source>
        <dbReference type="ARBA" id="ARBA00023180"/>
    </source>
</evidence>
<keyword evidence="9" id="KW-1133">Transmembrane helix</keyword>
<name>Q96UH1_CRYNE</name>
<sequence>MAASAASAISVQRRAQITDFETSPVAFAFPEPRGFSASTASEAPCGGFDPVNRTSYPLSGGDVALIQQTDATNVNILWTSESDPTLFHSFSTYSNSILDIAAGHYCQDAPDFSSLGFAEGDNATLLVIYQLDGADTYYYQCADVSLVSATSFTTDEQYVCGNYTSELEIASSEESLHLGNTTTSESTSSGPTGTASTSSGSTNPHVSSSSSGSKLSAAEGGGIGASVTIFVFAVIAGLLWWSGLLRFGKKKQAVVHDHESVSSGIPTKERL</sequence>
<keyword evidence="3" id="KW-0336">GPI-anchor</keyword>
<reference evidence="11" key="1">
    <citation type="submission" date="2001-09" db="EMBL/GenBank/DDBJ databases">
        <title>Direct submission.</title>
        <authorList>
            <person name="Beninati C."/>
            <person name="Biondo C."/>
            <person name="Delfino D."/>
            <person name="Mancuso G."/>
            <person name="Midiri A."/>
            <person name="Tomaselli G."/>
            <person name="Teti G."/>
        </authorList>
    </citation>
    <scope>NUCLEOTIDE SEQUENCE</scope>
    <source>
        <strain evidence="11">309</strain>
    </source>
</reference>
<evidence type="ECO:0000256" key="3">
    <source>
        <dbReference type="ARBA" id="ARBA00022622"/>
    </source>
</evidence>
<dbReference type="PANTHER" id="PTHR34992">
    <property type="entry name" value="HYPHAL ANASTAMOSIS-7 PROTEIN"/>
    <property type="match status" value="1"/>
</dbReference>
<dbReference type="GO" id="GO:0098552">
    <property type="term" value="C:side of membrane"/>
    <property type="evidence" value="ECO:0007669"/>
    <property type="project" value="UniProtKB-KW"/>
</dbReference>
<comment type="subcellular location">
    <subcellularLocation>
        <location evidence="1">Cell membrane</location>
        <topology evidence="1">Lipid-anchor</topology>
        <topology evidence="1">GPI-anchor</topology>
    </subcellularLocation>
</comment>
<organism evidence="11">
    <name type="scientific">Cryptococcus neoformans</name>
    <name type="common">Filobasidiella neoformans</name>
    <dbReference type="NCBI Taxonomy" id="5207"/>
    <lineage>
        <taxon>Eukaryota</taxon>
        <taxon>Fungi</taxon>
        <taxon>Dikarya</taxon>
        <taxon>Basidiomycota</taxon>
        <taxon>Agaricomycotina</taxon>
        <taxon>Tremellomycetes</taxon>
        <taxon>Tremellales</taxon>
        <taxon>Cryptococcaceae</taxon>
        <taxon>Cryptococcus</taxon>
        <taxon>Cryptococcus neoformans species complex</taxon>
    </lineage>
</organism>
<dbReference type="InterPro" id="IPR046530">
    <property type="entry name" value="BIM1-like_dom"/>
</dbReference>
<dbReference type="VEuPathDB" id="FungiDB:CKF44_01653"/>
<dbReference type="VEuPathDB" id="FungiDB:CNBC5600"/>
<dbReference type="CDD" id="cd21176">
    <property type="entry name" value="LPMO_auxiliary-like"/>
    <property type="match status" value="1"/>
</dbReference>
<keyword evidence="9" id="KW-0812">Transmembrane</keyword>
<dbReference type="GO" id="GO:0005886">
    <property type="term" value="C:plasma membrane"/>
    <property type="evidence" value="ECO:0007669"/>
    <property type="project" value="UniProtKB-SubCell"/>
</dbReference>
<dbReference type="InterPro" id="IPR046936">
    <property type="entry name" value="BIM1-like"/>
</dbReference>
<keyword evidence="6" id="KW-0325">Glycoprotein</keyword>
<dbReference type="VEuPathDB" id="FungiDB:CNAG_01653"/>
<evidence type="ECO:0000256" key="1">
    <source>
        <dbReference type="ARBA" id="ARBA00004609"/>
    </source>
</evidence>
<feature type="region of interest" description="Disordered" evidence="8">
    <location>
        <begin position="178"/>
        <end position="213"/>
    </location>
</feature>
<keyword evidence="5 9" id="KW-0472">Membrane</keyword>